<dbReference type="Gene3D" id="3.40.50.12780">
    <property type="entry name" value="N-terminal domain of ligase-like"/>
    <property type="match status" value="1"/>
</dbReference>
<name>A0A7G2E4I5_ARATH</name>
<keyword evidence="3" id="KW-0436">Ligase</keyword>
<dbReference type="InterPro" id="IPR032675">
    <property type="entry name" value="LRR_dom_sf"/>
</dbReference>
<dbReference type="Gene3D" id="3.30.300.30">
    <property type="match status" value="1"/>
</dbReference>
<feature type="transmembrane region" description="Helical" evidence="9">
    <location>
        <begin position="221"/>
        <end position="247"/>
    </location>
</feature>
<feature type="transmembrane region" description="Helical" evidence="9">
    <location>
        <begin position="1024"/>
        <end position="1046"/>
    </location>
</feature>
<dbReference type="InterPro" id="IPR011009">
    <property type="entry name" value="Kinase-like_dom_sf"/>
</dbReference>
<evidence type="ECO:0000313" key="12">
    <source>
        <dbReference type="Proteomes" id="UP000516314"/>
    </source>
</evidence>
<dbReference type="GO" id="GO:0005524">
    <property type="term" value="F:ATP binding"/>
    <property type="evidence" value="ECO:0007669"/>
    <property type="project" value="InterPro"/>
</dbReference>
<dbReference type="SUPFAM" id="SSF56112">
    <property type="entry name" value="Protein kinase-like (PK-like)"/>
    <property type="match status" value="1"/>
</dbReference>
<dbReference type="EMBL" id="LR881466">
    <property type="protein sequence ID" value="CAD5316125.1"/>
    <property type="molecule type" value="Genomic_DNA"/>
</dbReference>
<dbReference type="SMART" id="SM00369">
    <property type="entry name" value="LRR_TYP"/>
    <property type="match status" value="5"/>
</dbReference>
<dbReference type="CDD" id="cd05904">
    <property type="entry name" value="4CL"/>
    <property type="match status" value="1"/>
</dbReference>
<dbReference type="GO" id="GO:0016874">
    <property type="term" value="F:ligase activity"/>
    <property type="evidence" value="ECO:0007669"/>
    <property type="project" value="UniProtKB-KW"/>
</dbReference>
<evidence type="ECO:0000256" key="5">
    <source>
        <dbReference type="ARBA" id="ARBA00022692"/>
    </source>
</evidence>
<dbReference type="PROSITE" id="PS50011">
    <property type="entry name" value="PROTEIN_KINASE_DOM"/>
    <property type="match status" value="1"/>
</dbReference>
<evidence type="ECO:0000256" key="3">
    <source>
        <dbReference type="ARBA" id="ARBA00022598"/>
    </source>
</evidence>
<keyword evidence="5 9" id="KW-0812">Transmembrane</keyword>
<evidence type="ECO:0000256" key="6">
    <source>
        <dbReference type="ARBA" id="ARBA00022737"/>
    </source>
</evidence>
<dbReference type="InterPro" id="IPR001611">
    <property type="entry name" value="Leu-rich_rpt"/>
</dbReference>
<dbReference type="Pfam" id="PF13193">
    <property type="entry name" value="AMP-binding_C"/>
    <property type="match status" value="1"/>
</dbReference>
<gene>
    <name evidence="11" type="ORF">AT9943_LOCUS4461</name>
</gene>
<dbReference type="PANTHER" id="PTHR24096:SF389">
    <property type="entry name" value="4-COUMARATE--COA LIGASE-LIKE 1"/>
    <property type="match status" value="1"/>
</dbReference>
<dbReference type="PANTHER" id="PTHR24096">
    <property type="entry name" value="LONG-CHAIN-FATTY-ACID--COA LIGASE"/>
    <property type="match status" value="1"/>
</dbReference>
<keyword evidence="4" id="KW-0433">Leucine-rich repeat</keyword>
<dbReference type="Pfam" id="PF08263">
    <property type="entry name" value="LRRNT_2"/>
    <property type="match status" value="1"/>
</dbReference>
<dbReference type="PROSITE" id="PS51450">
    <property type="entry name" value="LRR"/>
    <property type="match status" value="1"/>
</dbReference>
<dbReference type="GO" id="GO:0004672">
    <property type="term" value="F:protein kinase activity"/>
    <property type="evidence" value="ECO:0007669"/>
    <property type="project" value="InterPro"/>
</dbReference>
<dbReference type="SUPFAM" id="SSF56801">
    <property type="entry name" value="Acetyl-CoA synthetase-like"/>
    <property type="match status" value="1"/>
</dbReference>
<dbReference type="FunFam" id="3.80.10.10:FF:000486">
    <property type="entry name" value="probable LRR receptor-like serine/threonine-protein kinase At1g12460"/>
    <property type="match status" value="1"/>
</dbReference>
<dbReference type="InterPro" id="IPR045851">
    <property type="entry name" value="AMP-bd_C_sf"/>
</dbReference>
<dbReference type="InterPro" id="IPR025110">
    <property type="entry name" value="AMP-bd_C"/>
</dbReference>
<evidence type="ECO:0000313" key="11">
    <source>
        <dbReference type="EMBL" id="CAD5316125.1"/>
    </source>
</evidence>
<dbReference type="InterPro" id="IPR000873">
    <property type="entry name" value="AMP-dep_synth/lig_dom"/>
</dbReference>
<dbReference type="InterPro" id="IPR000719">
    <property type="entry name" value="Prot_kinase_dom"/>
</dbReference>
<dbReference type="Pfam" id="PF00501">
    <property type="entry name" value="AMP-binding"/>
    <property type="match status" value="1"/>
</dbReference>
<comment type="subcellular location">
    <subcellularLocation>
        <location evidence="1">Membrane</location>
    </subcellularLocation>
</comment>
<dbReference type="Pfam" id="PF00560">
    <property type="entry name" value="LRR_1"/>
    <property type="match status" value="7"/>
</dbReference>
<reference evidence="11 12" key="1">
    <citation type="submission" date="2020-09" db="EMBL/GenBank/DDBJ databases">
        <authorList>
            <person name="Ashkenazy H."/>
        </authorList>
    </citation>
    <scope>NUCLEOTIDE SEQUENCE [LARGE SCALE GENOMIC DNA]</scope>
    <source>
        <strain evidence="12">cv. Cdm-0</strain>
    </source>
</reference>
<dbReference type="InterPro" id="IPR013210">
    <property type="entry name" value="LRR_N_plant-typ"/>
</dbReference>
<evidence type="ECO:0000256" key="1">
    <source>
        <dbReference type="ARBA" id="ARBA00004370"/>
    </source>
</evidence>
<keyword evidence="8 9" id="KW-0472">Membrane</keyword>
<comment type="similarity">
    <text evidence="2">Belongs to the ATP-dependent AMP-binding enzyme family.</text>
</comment>
<dbReference type="InterPro" id="IPR042099">
    <property type="entry name" value="ANL_N_sf"/>
</dbReference>
<dbReference type="SUPFAM" id="SSF52058">
    <property type="entry name" value="L domain-like"/>
    <property type="match status" value="2"/>
</dbReference>
<keyword evidence="7 9" id="KW-1133">Transmembrane helix</keyword>
<dbReference type="FunFam" id="3.30.200.20:FF:000450">
    <property type="entry name" value="Putative LRR receptor-like serine/threonine-protein kinase"/>
    <property type="match status" value="1"/>
</dbReference>
<dbReference type="AlphaFoldDB" id="A0A7G2E4I5"/>
<evidence type="ECO:0000256" key="8">
    <source>
        <dbReference type="ARBA" id="ARBA00023136"/>
    </source>
</evidence>
<dbReference type="Gene3D" id="3.80.10.10">
    <property type="entry name" value="Ribonuclease Inhibitor"/>
    <property type="match status" value="2"/>
</dbReference>
<evidence type="ECO:0000256" key="7">
    <source>
        <dbReference type="ARBA" id="ARBA00022989"/>
    </source>
</evidence>
<dbReference type="Proteomes" id="UP000516314">
    <property type="component" value="Chromosome 1"/>
</dbReference>
<evidence type="ECO:0000256" key="9">
    <source>
        <dbReference type="SAM" id="Phobius"/>
    </source>
</evidence>
<dbReference type="Gene3D" id="3.30.200.20">
    <property type="entry name" value="Phosphorylase Kinase, domain 1"/>
    <property type="match status" value="1"/>
</dbReference>
<organism evidence="11 12">
    <name type="scientific">Arabidopsis thaliana</name>
    <name type="common">Mouse-ear cress</name>
    <dbReference type="NCBI Taxonomy" id="3702"/>
    <lineage>
        <taxon>Eukaryota</taxon>
        <taxon>Viridiplantae</taxon>
        <taxon>Streptophyta</taxon>
        <taxon>Embryophyta</taxon>
        <taxon>Tracheophyta</taxon>
        <taxon>Spermatophyta</taxon>
        <taxon>Magnoliopsida</taxon>
        <taxon>eudicotyledons</taxon>
        <taxon>Gunneridae</taxon>
        <taxon>Pentapetalae</taxon>
        <taxon>rosids</taxon>
        <taxon>malvids</taxon>
        <taxon>Brassicales</taxon>
        <taxon>Brassicaceae</taxon>
        <taxon>Camelineae</taxon>
        <taxon>Arabidopsis</taxon>
    </lineage>
</organism>
<evidence type="ECO:0000256" key="2">
    <source>
        <dbReference type="ARBA" id="ARBA00006432"/>
    </source>
</evidence>
<evidence type="ECO:0000259" key="10">
    <source>
        <dbReference type="PROSITE" id="PS50011"/>
    </source>
</evidence>
<dbReference type="FunFam" id="3.80.10.10:FF:000711">
    <property type="entry name" value="Probable LRR receptor-like serine/threonine-protein kinase At1g12460"/>
    <property type="match status" value="1"/>
</dbReference>
<proteinExistence type="inferred from homology"/>
<sequence>MESQKQEDNEYIFRSLYPSVPIPDKLTLPEFVLQGVEEYTENVAFVEAVTGKAVTYGDVVRDTKRLAKALTSLGLRKGQVMVVVLPNVAEYGIIALGIMSAGGVFSGANPTALVSEIKKQVEASGARGIITDATNYEKVKSLGLPVIVLGEEKIEGAVNWKDLLEAGDKCGDTDNEEILQTDLCALPFSSGTTGLQKGVMLTHRNLIANLCSTLFGVRSEMIGQIVTLGLIPFFHIYGIVGICCATMKNKGKVVAMSRYDLRIFLNALIAHEVSFAPIVPPIILNLVKNPIVDEFDLSKLKLQSVMTAAAPLAPELLTAFEAKFPNVQVQEVRLKTFICITLTHGDPEKGQGIAKRNSVGFILPNLEVKFIDPDTGRSLPKNTSGELCVRSQCVMQGYFMNKEETDKTIDEQGWLHTGDIGYIDDDGDIFIVDRIKELIKYKGFQVAPAELEAILLTHPSVEDVAVVPLPDEEAGEIPAACVVINPKATEKEEDILNFVAANVAHYKKIGKLIWVIMFIFVHIIITSSRSFSDSIITEREILLQFKDNINDDPYNSLASWVSNADLCNSFNGVSCNQEGFVEKIVLWNTSLAGTLTPALSGLTSLRVLTLFGNRITGNLPLDYLKLQTLWKINVSSNALSGLVPEFIGDLPNLRFLDLSKNAFFGEIPNSLFKFCYKTKFVSLSHNNLSGSIPESIVNCNNVIGFDFSYNGITGLLPRICDIPVLEFVSVRRNLLSGDVFEEISKCKRLSHVDIGSNSFDGVASFEVIGFKNLTYFNVSGNRFRGEIGEIVDCSESLEFLDASSNELTGNVPSGITGCKSLKLLDLESNRLNGSVPVGMGKMEKLSVIRLGDNFIDGKLPLELGNLEYLQVLNLHNLNLVGEIPEDLSNCRLLLELDVSGNGLEGEIPKNLLNLTNLEILDLHRNRISGNIPPNLGSLSRIQFLDLSENLLSGPIPSSLENLKRLTHFNVSYNNLSGIIPKIQASGASSFSNNPFLCGDPLETPCNALRTGSRSRKTKALSTSVIIVIIAAAAILVGICLVLVLNLRARKRRKKREEEIVTFDTTTPTQASTESGNGGVTFGKLVLFSKSLPSKYEDWEAGTKALLDKDNIIGIGSIGAVYRASFEGGVSIAVKKLETLGRIRNQEEFEQEIGRLGSVSHPNLASFQGSASDCFDRRLRGFEENELIQVMKLGLICTTENPLKRPSIAEVVQVLELIRNGMES</sequence>
<evidence type="ECO:0000256" key="4">
    <source>
        <dbReference type="ARBA" id="ARBA00022614"/>
    </source>
</evidence>
<dbReference type="InterPro" id="IPR003591">
    <property type="entry name" value="Leu-rich_rpt_typical-subtyp"/>
</dbReference>
<feature type="domain" description="Protein kinase" evidence="10">
    <location>
        <begin position="1106"/>
        <end position="1223"/>
    </location>
</feature>
<accession>A0A7G2E4I5</accession>
<dbReference type="GO" id="GO:0016020">
    <property type="term" value="C:membrane"/>
    <property type="evidence" value="ECO:0007669"/>
    <property type="project" value="UniProtKB-SubCell"/>
</dbReference>
<dbReference type="FunFam" id="3.40.50.12780:FF:000003">
    <property type="entry name" value="Long-chain-fatty-acid--CoA ligase FadD"/>
    <property type="match status" value="1"/>
</dbReference>
<keyword evidence="6" id="KW-0677">Repeat</keyword>
<protein>
    <submittedName>
        <fullName evidence="11">(thale cress) hypothetical protein</fullName>
    </submittedName>
</protein>